<reference evidence="4" key="1">
    <citation type="journal article" date="2021" name="PeerJ">
        <title>Extensive microbial diversity within the chicken gut microbiome revealed by metagenomics and culture.</title>
        <authorList>
            <person name="Gilroy R."/>
            <person name="Ravi A."/>
            <person name="Getino M."/>
            <person name="Pursley I."/>
            <person name="Horton D.L."/>
            <person name="Alikhan N.F."/>
            <person name="Baker D."/>
            <person name="Gharbi K."/>
            <person name="Hall N."/>
            <person name="Watson M."/>
            <person name="Adriaenssens E.M."/>
            <person name="Foster-Nyarko E."/>
            <person name="Jarju S."/>
            <person name="Secka A."/>
            <person name="Antonio M."/>
            <person name="Oren A."/>
            <person name="Chaudhuri R.R."/>
            <person name="La Ragione R."/>
            <person name="Hildebrand F."/>
            <person name="Pallen M.J."/>
        </authorList>
    </citation>
    <scope>NUCLEOTIDE SEQUENCE</scope>
    <source>
        <strain evidence="4">4376</strain>
    </source>
</reference>
<dbReference type="PROSITE" id="PS50977">
    <property type="entry name" value="HTH_TETR_2"/>
    <property type="match status" value="1"/>
</dbReference>
<dbReference type="PRINTS" id="PR00455">
    <property type="entry name" value="HTHTETR"/>
</dbReference>
<evidence type="ECO:0000256" key="2">
    <source>
        <dbReference type="PROSITE-ProRule" id="PRU00335"/>
    </source>
</evidence>
<proteinExistence type="predicted"/>
<dbReference type="PANTHER" id="PTHR30055:SF229">
    <property type="entry name" value="HTH-TYPE TRANSCRIPTIONAL REPRESSOR RV1474C"/>
    <property type="match status" value="1"/>
</dbReference>
<dbReference type="Pfam" id="PF00440">
    <property type="entry name" value="TetR_N"/>
    <property type="match status" value="1"/>
</dbReference>
<feature type="domain" description="HTH tetR-type" evidence="3">
    <location>
        <begin position="10"/>
        <end position="70"/>
    </location>
</feature>
<dbReference type="InterPro" id="IPR001647">
    <property type="entry name" value="HTH_TetR"/>
</dbReference>
<dbReference type="InterPro" id="IPR036271">
    <property type="entry name" value="Tet_transcr_reg_TetR-rel_C_sf"/>
</dbReference>
<evidence type="ECO:0000313" key="5">
    <source>
        <dbReference type="Proteomes" id="UP000824189"/>
    </source>
</evidence>
<evidence type="ECO:0000256" key="1">
    <source>
        <dbReference type="ARBA" id="ARBA00023125"/>
    </source>
</evidence>
<dbReference type="GO" id="GO:0003700">
    <property type="term" value="F:DNA-binding transcription factor activity"/>
    <property type="evidence" value="ECO:0007669"/>
    <property type="project" value="TreeGrafter"/>
</dbReference>
<dbReference type="SUPFAM" id="SSF46689">
    <property type="entry name" value="Homeodomain-like"/>
    <property type="match status" value="1"/>
</dbReference>
<feature type="DNA-binding region" description="H-T-H motif" evidence="2">
    <location>
        <begin position="33"/>
        <end position="52"/>
    </location>
</feature>
<dbReference type="AlphaFoldDB" id="A0A9D1UQQ2"/>
<dbReference type="InterPro" id="IPR050109">
    <property type="entry name" value="HTH-type_TetR-like_transc_reg"/>
</dbReference>
<sequence>MVARNDSAAASKREDILAGARRCFATYGYDGATVARLEEATGKSRGAIFHHFDNKEALFLAVAHRDMHKMSSLAAEDGLIGAIRSLVDSDDLKDWWGMRVEITRRVHTDPCFAAKWELDQLALRRVVRDRLQEQRAAGRLRQDVDVDTIAQVLELMLDGVLAQLSQGSSPEGIPEALDMVENTIRHQ</sequence>
<dbReference type="GO" id="GO:0000976">
    <property type="term" value="F:transcription cis-regulatory region binding"/>
    <property type="evidence" value="ECO:0007669"/>
    <property type="project" value="TreeGrafter"/>
</dbReference>
<dbReference type="PANTHER" id="PTHR30055">
    <property type="entry name" value="HTH-TYPE TRANSCRIPTIONAL REGULATOR RUTR"/>
    <property type="match status" value="1"/>
</dbReference>
<keyword evidence="1 2" id="KW-0238">DNA-binding</keyword>
<name>A0A9D1UQQ2_9CORY</name>
<protein>
    <submittedName>
        <fullName evidence="4">TetR/AcrR family transcriptional regulator</fullName>
    </submittedName>
</protein>
<organism evidence="4 5">
    <name type="scientific">Candidatus Corynebacterium gallistercoris</name>
    <dbReference type="NCBI Taxonomy" id="2838530"/>
    <lineage>
        <taxon>Bacteria</taxon>
        <taxon>Bacillati</taxon>
        <taxon>Actinomycetota</taxon>
        <taxon>Actinomycetes</taxon>
        <taxon>Mycobacteriales</taxon>
        <taxon>Corynebacteriaceae</taxon>
        <taxon>Corynebacterium</taxon>
    </lineage>
</organism>
<comment type="caution">
    <text evidence="4">The sequence shown here is derived from an EMBL/GenBank/DDBJ whole genome shotgun (WGS) entry which is preliminary data.</text>
</comment>
<dbReference type="Proteomes" id="UP000824189">
    <property type="component" value="Unassembled WGS sequence"/>
</dbReference>
<accession>A0A9D1UQQ2</accession>
<reference evidence="4" key="2">
    <citation type="submission" date="2021-04" db="EMBL/GenBank/DDBJ databases">
        <authorList>
            <person name="Gilroy R."/>
        </authorList>
    </citation>
    <scope>NUCLEOTIDE SEQUENCE</scope>
    <source>
        <strain evidence="4">4376</strain>
    </source>
</reference>
<dbReference type="EMBL" id="DXFZ01000107">
    <property type="protein sequence ID" value="HIW96567.1"/>
    <property type="molecule type" value="Genomic_DNA"/>
</dbReference>
<dbReference type="InterPro" id="IPR009057">
    <property type="entry name" value="Homeodomain-like_sf"/>
</dbReference>
<dbReference type="Gene3D" id="1.10.357.10">
    <property type="entry name" value="Tetracycline Repressor, domain 2"/>
    <property type="match status" value="1"/>
</dbReference>
<evidence type="ECO:0000259" key="3">
    <source>
        <dbReference type="PROSITE" id="PS50977"/>
    </source>
</evidence>
<dbReference type="SUPFAM" id="SSF48498">
    <property type="entry name" value="Tetracyclin repressor-like, C-terminal domain"/>
    <property type="match status" value="1"/>
</dbReference>
<evidence type="ECO:0000313" key="4">
    <source>
        <dbReference type="EMBL" id="HIW96567.1"/>
    </source>
</evidence>
<gene>
    <name evidence="4" type="ORF">H9867_08840</name>
</gene>